<accession>A0A8D8ASN4</accession>
<sequence>MANSSFVGPIKVKPAGSRSDLTTRKVAAAFPVSRELTGKIACEIELVSERGFLVLLPVVGEGWGKLVRRGLVRTNPKPLAAAMMVSQSILVLPVDACSWSGMVFLGDLGRRW</sequence>
<evidence type="ECO:0000313" key="1">
    <source>
        <dbReference type="EMBL" id="CAG6460938.1"/>
    </source>
</evidence>
<proteinExistence type="predicted"/>
<reference evidence="1" key="1">
    <citation type="submission" date="2021-05" db="EMBL/GenBank/DDBJ databases">
        <authorList>
            <person name="Alioto T."/>
            <person name="Alioto T."/>
            <person name="Gomez Garrido J."/>
        </authorList>
    </citation>
    <scope>NUCLEOTIDE SEQUENCE</scope>
</reference>
<dbReference type="AlphaFoldDB" id="A0A8D8ASN4"/>
<protein>
    <submittedName>
        <fullName evidence="1">(northern house mosquito) hypothetical protein</fullName>
    </submittedName>
</protein>
<name>A0A8D8ASN4_CULPI</name>
<dbReference type="EMBL" id="HBUE01041697">
    <property type="protein sequence ID" value="CAG6460938.1"/>
    <property type="molecule type" value="Transcribed_RNA"/>
</dbReference>
<organism evidence="1">
    <name type="scientific">Culex pipiens</name>
    <name type="common">House mosquito</name>
    <dbReference type="NCBI Taxonomy" id="7175"/>
    <lineage>
        <taxon>Eukaryota</taxon>
        <taxon>Metazoa</taxon>
        <taxon>Ecdysozoa</taxon>
        <taxon>Arthropoda</taxon>
        <taxon>Hexapoda</taxon>
        <taxon>Insecta</taxon>
        <taxon>Pterygota</taxon>
        <taxon>Neoptera</taxon>
        <taxon>Endopterygota</taxon>
        <taxon>Diptera</taxon>
        <taxon>Nematocera</taxon>
        <taxon>Culicoidea</taxon>
        <taxon>Culicidae</taxon>
        <taxon>Culicinae</taxon>
        <taxon>Culicini</taxon>
        <taxon>Culex</taxon>
        <taxon>Culex</taxon>
    </lineage>
</organism>